<name>F2AQ03_RHOBT</name>
<accession>F2AQ03</accession>
<dbReference type="Proteomes" id="UP000006222">
    <property type="component" value="Unassembled WGS sequence"/>
</dbReference>
<dbReference type="AlphaFoldDB" id="F2AQ03"/>
<sequence>MNEDSLAKRVTELDCHGISVEQSGFRDRFGVDQTRRLAQP</sequence>
<dbReference type="EMBL" id="AFAR01000101">
    <property type="protein sequence ID" value="EGF28252.1"/>
    <property type="molecule type" value="Genomic_DNA"/>
</dbReference>
<evidence type="ECO:0000313" key="1">
    <source>
        <dbReference type="EMBL" id="EGF28252.1"/>
    </source>
</evidence>
<protein>
    <submittedName>
        <fullName evidence="1">Uncharacterized protein</fullName>
    </submittedName>
</protein>
<proteinExistence type="predicted"/>
<evidence type="ECO:0000313" key="2">
    <source>
        <dbReference type="Proteomes" id="UP000006222"/>
    </source>
</evidence>
<dbReference type="PATRIC" id="fig|991778.3.peg.1878"/>
<comment type="caution">
    <text evidence="1">The sequence shown here is derived from an EMBL/GenBank/DDBJ whole genome shotgun (WGS) entry which is preliminary data.</text>
</comment>
<organism evidence="1 2">
    <name type="scientific">Rhodopirellula baltica WH47</name>
    <dbReference type="NCBI Taxonomy" id="991778"/>
    <lineage>
        <taxon>Bacteria</taxon>
        <taxon>Pseudomonadati</taxon>
        <taxon>Planctomycetota</taxon>
        <taxon>Planctomycetia</taxon>
        <taxon>Pirellulales</taxon>
        <taxon>Pirellulaceae</taxon>
        <taxon>Rhodopirellula</taxon>
    </lineage>
</organism>
<gene>
    <name evidence="1" type="ORF">RBWH47_05144</name>
</gene>
<reference evidence="1 2" key="1">
    <citation type="journal article" date="2013" name="Mar. Genomics">
        <title>Expression of sulfatases in Rhodopirellula baltica and the diversity of sulfatases in the genus Rhodopirellula.</title>
        <authorList>
            <person name="Wegner C.E."/>
            <person name="Richter-Heitmann T."/>
            <person name="Klindworth A."/>
            <person name="Klockow C."/>
            <person name="Richter M."/>
            <person name="Achstetter T."/>
            <person name="Glockner F.O."/>
            <person name="Harder J."/>
        </authorList>
    </citation>
    <scope>NUCLEOTIDE SEQUENCE [LARGE SCALE GENOMIC DNA]</scope>
    <source>
        <strain evidence="1 2">WH47</strain>
    </source>
</reference>